<dbReference type="EMBL" id="JARJLG010000383">
    <property type="protein sequence ID" value="KAJ7713854.1"/>
    <property type="molecule type" value="Genomic_DNA"/>
</dbReference>
<evidence type="ECO:0000313" key="2">
    <source>
        <dbReference type="EMBL" id="KAJ7713854.1"/>
    </source>
</evidence>
<feature type="signal peptide" evidence="1">
    <location>
        <begin position="1"/>
        <end position="19"/>
    </location>
</feature>
<evidence type="ECO:0000256" key="1">
    <source>
        <dbReference type="SAM" id="SignalP"/>
    </source>
</evidence>
<keyword evidence="1" id="KW-0732">Signal</keyword>
<protein>
    <submittedName>
        <fullName evidence="2">Uncharacterized protein</fullName>
    </submittedName>
</protein>
<accession>A0AAD7H7D4</accession>
<feature type="chain" id="PRO_5041936536" evidence="1">
    <location>
        <begin position="20"/>
        <end position="326"/>
    </location>
</feature>
<keyword evidence="3" id="KW-1185">Reference proteome</keyword>
<sequence length="326" mass="35485">MRLSVSSIILAALFANSYALPAPPEINEVPVSASSPSSVPSVLTQYLYHATCADTANEIQTKLKSKEFTLLPGVSGVGKPARQWPDEYTWSGDYVMIARRTACSLGTGGFYLTPIEKDAQTFGAAWRAHCNIGRGGVVIIKFSLDVAGKPKASTPGPLQVLDVGTNPTVAEAFRSKQFEFGTQMRHYLEPAVGPGDQMQLPTDAKITQAKTATNVISDWTPYTAIEGKDVVMAAAHLMSHQQESMNEFRQLGIPPLSDPFLQVVLITDKALGRLTASTVPQADWYNSRQTTHARGEFEILGWADHGIKVAVHFQSILEYTPRMGNF</sequence>
<name>A0AAD7H7D4_9AGAR</name>
<reference evidence="2" key="1">
    <citation type="submission" date="2023-03" db="EMBL/GenBank/DDBJ databases">
        <title>Massive genome expansion in bonnet fungi (Mycena s.s.) driven by repeated elements and novel gene families across ecological guilds.</title>
        <authorList>
            <consortium name="Lawrence Berkeley National Laboratory"/>
            <person name="Harder C.B."/>
            <person name="Miyauchi S."/>
            <person name="Viragh M."/>
            <person name="Kuo A."/>
            <person name="Thoen E."/>
            <person name="Andreopoulos B."/>
            <person name="Lu D."/>
            <person name="Skrede I."/>
            <person name="Drula E."/>
            <person name="Henrissat B."/>
            <person name="Morin E."/>
            <person name="Kohler A."/>
            <person name="Barry K."/>
            <person name="LaButti K."/>
            <person name="Morin E."/>
            <person name="Salamov A."/>
            <person name="Lipzen A."/>
            <person name="Mereny Z."/>
            <person name="Hegedus B."/>
            <person name="Baldrian P."/>
            <person name="Stursova M."/>
            <person name="Weitz H."/>
            <person name="Taylor A."/>
            <person name="Grigoriev I.V."/>
            <person name="Nagy L.G."/>
            <person name="Martin F."/>
            <person name="Kauserud H."/>
        </authorList>
    </citation>
    <scope>NUCLEOTIDE SEQUENCE</scope>
    <source>
        <strain evidence="2">CBHHK188m</strain>
    </source>
</reference>
<dbReference type="AlphaFoldDB" id="A0AAD7H7D4"/>
<organism evidence="2 3">
    <name type="scientific">Mycena maculata</name>
    <dbReference type="NCBI Taxonomy" id="230809"/>
    <lineage>
        <taxon>Eukaryota</taxon>
        <taxon>Fungi</taxon>
        <taxon>Dikarya</taxon>
        <taxon>Basidiomycota</taxon>
        <taxon>Agaricomycotina</taxon>
        <taxon>Agaricomycetes</taxon>
        <taxon>Agaricomycetidae</taxon>
        <taxon>Agaricales</taxon>
        <taxon>Marasmiineae</taxon>
        <taxon>Mycenaceae</taxon>
        <taxon>Mycena</taxon>
    </lineage>
</organism>
<comment type="caution">
    <text evidence="2">The sequence shown here is derived from an EMBL/GenBank/DDBJ whole genome shotgun (WGS) entry which is preliminary data.</text>
</comment>
<gene>
    <name evidence="2" type="ORF">DFH07DRAFT_785866</name>
</gene>
<dbReference type="Proteomes" id="UP001215280">
    <property type="component" value="Unassembled WGS sequence"/>
</dbReference>
<evidence type="ECO:0000313" key="3">
    <source>
        <dbReference type="Proteomes" id="UP001215280"/>
    </source>
</evidence>
<proteinExistence type="predicted"/>